<dbReference type="InterPro" id="IPR013762">
    <property type="entry name" value="Integrase-like_cat_sf"/>
</dbReference>
<sequence length="422" mass="48109">MSEEVPMSAPLSTDQMLIEKLLAHLRAEGYSLRIQQWYPARVRQLLDYCNRNGLSIETVHPEHVMRFLRGQYRLSRKRYSELPPFQKWRHRYTGAINMMLRLVHGAWPVPDPPHTALEAFHRDIVKDYDTWLRDLRGLHPLTRAKRTRHALQFLTSLGQRADQQGLADLSVRDLDAYLKQCCDGLRRGSIEDRTVCLRDFVRHLWRTGRTAIDLTGTVIGPHIYEHEDIPVALRPEEVQRVLEVTRKDLSPVGLRDYAILILLSTYGLRAAEVVNLRLDDIDWRRDVLRVRHSKTGTSSELPLLRDPGEAVLRYVEKARPSSVHREVFLRIQAPHRPFKSGSILNCVTSTRLRAAGVTPQGRKGPHAFRHARAVSLLRSGVPLKIIGDILGHTSAAATAEYLKLATEDLRTIGLDLPGGILP</sequence>
<keyword evidence="3" id="KW-0233">DNA recombination</keyword>
<dbReference type="CDD" id="cd01188">
    <property type="entry name" value="INT_RitA_C_like"/>
    <property type="match status" value="1"/>
</dbReference>
<dbReference type="Proteomes" id="UP000655523">
    <property type="component" value="Unassembled WGS sequence"/>
</dbReference>
<keyword evidence="2" id="KW-0238">DNA-binding</keyword>
<evidence type="ECO:0000313" key="5">
    <source>
        <dbReference type="EMBL" id="NPT53876.1"/>
    </source>
</evidence>
<organism evidence="5 6">
    <name type="scientific">Paraburkholderia elongata</name>
    <dbReference type="NCBI Taxonomy" id="2675747"/>
    <lineage>
        <taxon>Bacteria</taxon>
        <taxon>Pseudomonadati</taxon>
        <taxon>Pseudomonadota</taxon>
        <taxon>Betaproteobacteria</taxon>
        <taxon>Burkholderiales</taxon>
        <taxon>Burkholderiaceae</taxon>
        <taxon>Paraburkholderia</taxon>
    </lineage>
</organism>
<evidence type="ECO:0000313" key="6">
    <source>
        <dbReference type="Proteomes" id="UP000655523"/>
    </source>
</evidence>
<evidence type="ECO:0000256" key="1">
    <source>
        <dbReference type="ARBA" id="ARBA00022908"/>
    </source>
</evidence>
<dbReference type="GO" id="GO:0015074">
    <property type="term" value="P:DNA integration"/>
    <property type="evidence" value="ECO:0007669"/>
    <property type="project" value="UniProtKB-KW"/>
</dbReference>
<dbReference type="PROSITE" id="PS51898">
    <property type="entry name" value="TYR_RECOMBINASE"/>
    <property type="match status" value="1"/>
</dbReference>
<dbReference type="EMBL" id="WOEZ01000023">
    <property type="protein sequence ID" value="NPT53876.1"/>
    <property type="molecule type" value="Genomic_DNA"/>
</dbReference>
<dbReference type="InterPro" id="IPR002104">
    <property type="entry name" value="Integrase_catalytic"/>
</dbReference>
<evidence type="ECO:0000256" key="3">
    <source>
        <dbReference type="ARBA" id="ARBA00023172"/>
    </source>
</evidence>
<keyword evidence="6" id="KW-1185">Reference proteome</keyword>
<dbReference type="Gene3D" id="1.10.443.10">
    <property type="entry name" value="Intergrase catalytic core"/>
    <property type="match status" value="1"/>
</dbReference>
<dbReference type="InterPro" id="IPR050090">
    <property type="entry name" value="Tyrosine_recombinase_XerCD"/>
</dbReference>
<protein>
    <submittedName>
        <fullName evidence="5">Tyrosine-type recombinase/integrase</fullName>
    </submittedName>
</protein>
<reference evidence="5 6" key="1">
    <citation type="submission" date="2019-11" db="EMBL/GenBank/DDBJ databases">
        <title>Metabolism of dissolved organic matter in forest soils.</title>
        <authorList>
            <person name="Cyle K.T."/>
            <person name="Wilhelm R.C."/>
            <person name="Martinez C.E."/>
        </authorList>
    </citation>
    <scope>NUCLEOTIDE SEQUENCE [LARGE SCALE GENOMIC DNA]</scope>
    <source>
        <strain evidence="5 6">5N</strain>
    </source>
</reference>
<dbReference type="Gene3D" id="1.10.150.130">
    <property type="match status" value="1"/>
</dbReference>
<evidence type="ECO:0000256" key="2">
    <source>
        <dbReference type="ARBA" id="ARBA00023125"/>
    </source>
</evidence>
<dbReference type="PANTHER" id="PTHR30349">
    <property type="entry name" value="PHAGE INTEGRASE-RELATED"/>
    <property type="match status" value="1"/>
</dbReference>
<dbReference type="GO" id="GO:0006310">
    <property type="term" value="P:DNA recombination"/>
    <property type="evidence" value="ECO:0007669"/>
    <property type="project" value="UniProtKB-KW"/>
</dbReference>
<dbReference type="Pfam" id="PF00589">
    <property type="entry name" value="Phage_integrase"/>
    <property type="match status" value="1"/>
</dbReference>
<comment type="caution">
    <text evidence="5">The sequence shown here is derived from an EMBL/GenBank/DDBJ whole genome shotgun (WGS) entry which is preliminary data.</text>
</comment>
<gene>
    <name evidence="5" type="ORF">GNZ13_04450</name>
</gene>
<dbReference type="PANTHER" id="PTHR30349:SF90">
    <property type="entry name" value="TYROSINE RECOMBINASE XERD"/>
    <property type="match status" value="1"/>
</dbReference>
<keyword evidence="1" id="KW-0229">DNA integration</keyword>
<feature type="domain" description="Tyr recombinase" evidence="4">
    <location>
        <begin position="228"/>
        <end position="414"/>
    </location>
</feature>
<evidence type="ECO:0000259" key="4">
    <source>
        <dbReference type="PROSITE" id="PS51898"/>
    </source>
</evidence>
<name>A0A972NI79_9BURK</name>
<dbReference type="GO" id="GO:0003677">
    <property type="term" value="F:DNA binding"/>
    <property type="evidence" value="ECO:0007669"/>
    <property type="project" value="UniProtKB-KW"/>
</dbReference>
<dbReference type="AlphaFoldDB" id="A0A972NI79"/>
<dbReference type="InterPro" id="IPR011010">
    <property type="entry name" value="DNA_brk_join_enz"/>
</dbReference>
<proteinExistence type="predicted"/>
<dbReference type="InterPro" id="IPR010998">
    <property type="entry name" value="Integrase_recombinase_N"/>
</dbReference>
<dbReference type="SUPFAM" id="SSF56349">
    <property type="entry name" value="DNA breaking-rejoining enzymes"/>
    <property type="match status" value="1"/>
</dbReference>
<accession>A0A972NI79</accession>